<dbReference type="InterPro" id="IPR001509">
    <property type="entry name" value="Epimerase_deHydtase"/>
</dbReference>
<dbReference type="InterPro" id="IPR036291">
    <property type="entry name" value="NAD(P)-bd_dom_sf"/>
</dbReference>
<comment type="caution">
    <text evidence="2">The sequence shown here is derived from an EMBL/GenBank/DDBJ whole genome shotgun (WGS) entry which is preliminary data.</text>
</comment>
<accession>A0ABW7Z3U9</accession>
<feature type="domain" description="NAD-dependent epimerase/dehydratase" evidence="1">
    <location>
        <begin position="3"/>
        <end position="72"/>
    </location>
</feature>
<dbReference type="Gene3D" id="3.40.50.720">
    <property type="entry name" value="NAD(P)-binding Rossmann-like Domain"/>
    <property type="match status" value="1"/>
</dbReference>
<organism evidence="2 3">
    <name type="scientific">Nonomuraea typhae</name>
    <dbReference type="NCBI Taxonomy" id="2603600"/>
    <lineage>
        <taxon>Bacteria</taxon>
        <taxon>Bacillati</taxon>
        <taxon>Actinomycetota</taxon>
        <taxon>Actinomycetes</taxon>
        <taxon>Streptosporangiales</taxon>
        <taxon>Streptosporangiaceae</taxon>
        <taxon>Nonomuraea</taxon>
    </lineage>
</organism>
<dbReference type="RefSeq" id="WP_397088398.1">
    <property type="nucleotide sequence ID" value="NZ_JBITGY010000010.1"/>
</dbReference>
<keyword evidence="3" id="KW-1185">Reference proteome</keyword>
<gene>
    <name evidence="2" type="ORF">ACIBG2_36040</name>
</gene>
<evidence type="ECO:0000259" key="1">
    <source>
        <dbReference type="Pfam" id="PF01370"/>
    </source>
</evidence>
<evidence type="ECO:0000313" key="3">
    <source>
        <dbReference type="Proteomes" id="UP001612741"/>
    </source>
</evidence>
<name>A0ABW7Z3U9_9ACTN</name>
<protein>
    <submittedName>
        <fullName evidence="2">SDR family oxidoreductase</fullName>
    </submittedName>
</protein>
<evidence type="ECO:0000313" key="2">
    <source>
        <dbReference type="EMBL" id="MFI6502836.1"/>
    </source>
</evidence>
<dbReference type="EMBL" id="JBITGY010000010">
    <property type="protein sequence ID" value="MFI6502836.1"/>
    <property type="molecule type" value="Genomic_DNA"/>
</dbReference>
<sequence length="241" mass="24755">MKIAVAGATGRLGRHVVDVITEQGHEAVAMSRGTGVDIVTGAGLAEALEGVDVVIDVASSPSPDEQEATEFFTTASANLQRYGGAAGVKEIVAVSIIGIDGSAGGYNAAKLVHEREIQAGPVPARVVRAAQFHELVGQMVEWGARDGVAYIPAMRTQPIAARAVAEAVVAAAVSGEDVREVAGPREESMVALAELVVARRGLEVRVQAVRDATDAEAFEGGALLPGPDARLAGPSFADWLA</sequence>
<proteinExistence type="predicted"/>
<dbReference type="Proteomes" id="UP001612741">
    <property type="component" value="Unassembled WGS sequence"/>
</dbReference>
<dbReference type="Pfam" id="PF01370">
    <property type="entry name" value="Epimerase"/>
    <property type="match status" value="1"/>
</dbReference>
<dbReference type="SUPFAM" id="SSF51735">
    <property type="entry name" value="NAD(P)-binding Rossmann-fold domains"/>
    <property type="match status" value="1"/>
</dbReference>
<reference evidence="2 3" key="1">
    <citation type="submission" date="2024-10" db="EMBL/GenBank/DDBJ databases">
        <title>The Natural Products Discovery Center: Release of the First 8490 Sequenced Strains for Exploring Actinobacteria Biosynthetic Diversity.</title>
        <authorList>
            <person name="Kalkreuter E."/>
            <person name="Kautsar S.A."/>
            <person name="Yang D."/>
            <person name="Bader C.D."/>
            <person name="Teijaro C.N."/>
            <person name="Fluegel L."/>
            <person name="Davis C.M."/>
            <person name="Simpson J.R."/>
            <person name="Lauterbach L."/>
            <person name="Steele A.D."/>
            <person name="Gui C."/>
            <person name="Meng S."/>
            <person name="Li G."/>
            <person name="Viehrig K."/>
            <person name="Ye F."/>
            <person name="Su P."/>
            <person name="Kiefer A.F."/>
            <person name="Nichols A."/>
            <person name="Cepeda A.J."/>
            <person name="Yan W."/>
            <person name="Fan B."/>
            <person name="Jiang Y."/>
            <person name="Adhikari A."/>
            <person name="Zheng C.-J."/>
            <person name="Schuster L."/>
            <person name="Cowan T.M."/>
            <person name="Smanski M.J."/>
            <person name="Chevrette M.G."/>
            <person name="De Carvalho L.P.S."/>
            <person name="Shen B."/>
        </authorList>
    </citation>
    <scope>NUCLEOTIDE SEQUENCE [LARGE SCALE GENOMIC DNA]</scope>
    <source>
        <strain evidence="2 3">NPDC050545</strain>
    </source>
</reference>